<dbReference type="Proteomes" id="UP000184420">
    <property type="component" value="Unassembled WGS sequence"/>
</dbReference>
<proteinExistence type="predicted"/>
<evidence type="ECO:0000259" key="1">
    <source>
        <dbReference type="Pfam" id="PF14243"/>
    </source>
</evidence>
<dbReference type="RefSeq" id="WP_073083121.1">
    <property type="nucleotide sequence ID" value="NZ_FRBL01000006.1"/>
</dbReference>
<dbReference type="STRING" id="1419482.SAMN05444266_106158"/>
<keyword evidence="3" id="KW-1185">Reference proteome</keyword>
<dbReference type="InterPro" id="IPR025643">
    <property type="entry name" value="R2K_3"/>
</dbReference>
<organism evidence="2 3">
    <name type="scientific">Chitinophaga jiangningensis</name>
    <dbReference type="NCBI Taxonomy" id="1419482"/>
    <lineage>
        <taxon>Bacteria</taxon>
        <taxon>Pseudomonadati</taxon>
        <taxon>Bacteroidota</taxon>
        <taxon>Chitinophagia</taxon>
        <taxon>Chitinophagales</taxon>
        <taxon>Chitinophagaceae</taxon>
        <taxon>Chitinophaga</taxon>
    </lineage>
</organism>
<feature type="domain" description="ATP-grasp" evidence="1">
    <location>
        <begin position="112"/>
        <end position="260"/>
    </location>
</feature>
<sequence>MKDFSSIQWVVQRNLTSITDFNELAAACEKLEIPFLPVDIIPFTTTLPPIDRSRHSIIYGSTTFNRMAGEDVELKKGYFFDSERFSIENYMEHWGAHMLNFGAEISSFKSLMANNSYAPEKLLFIRPNDDDKSFAGEVKHYCEIESWYTALANLENTSLTPDSKIVVSEPYNIQSEWRLWIVNKKVVAASKYRQYFRLVKELGCPDAVVDFASARCAEYVPHDVFVMDVCYSGDAYYIVECGCMNGAGFYKANIEDIVRSVSSYFISSL</sequence>
<dbReference type="EMBL" id="FRBL01000006">
    <property type="protein sequence ID" value="SHM03928.1"/>
    <property type="molecule type" value="Genomic_DNA"/>
</dbReference>
<dbReference type="OrthoDB" id="641345at2"/>
<reference evidence="2 3" key="1">
    <citation type="submission" date="2016-11" db="EMBL/GenBank/DDBJ databases">
        <authorList>
            <person name="Jaros S."/>
            <person name="Januszkiewicz K."/>
            <person name="Wedrychowicz H."/>
        </authorList>
    </citation>
    <scope>NUCLEOTIDE SEQUENCE [LARGE SCALE GENOMIC DNA]</scope>
    <source>
        <strain evidence="2 3">DSM 27406</strain>
    </source>
</reference>
<evidence type="ECO:0000313" key="2">
    <source>
        <dbReference type="EMBL" id="SHM03928.1"/>
    </source>
</evidence>
<gene>
    <name evidence="2" type="ORF">SAMN05444266_106158</name>
</gene>
<protein>
    <recommendedName>
        <fullName evidence="1">ATP-grasp domain-containing protein</fullName>
    </recommendedName>
</protein>
<evidence type="ECO:0000313" key="3">
    <source>
        <dbReference type="Proteomes" id="UP000184420"/>
    </source>
</evidence>
<dbReference type="AlphaFoldDB" id="A0A1M7FJG8"/>
<name>A0A1M7FJG8_9BACT</name>
<accession>A0A1M7FJG8</accession>
<dbReference type="Pfam" id="PF14243">
    <property type="entry name" value="R2K_3"/>
    <property type="match status" value="1"/>
</dbReference>